<gene>
    <name evidence="2" type="ORF">IAD15_11310</name>
</gene>
<organism evidence="2 3">
    <name type="scientific">Candidatus Fimiplasma intestinipullorum</name>
    <dbReference type="NCBI Taxonomy" id="2840825"/>
    <lineage>
        <taxon>Bacteria</taxon>
        <taxon>Bacillati</taxon>
        <taxon>Bacillota</taxon>
        <taxon>Clostridia</taxon>
        <taxon>Eubacteriales</taxon>
        <taxon>Candidatus Fimiplasma</taxon>
    </lineage>
</organism>
<evidence type="ECO:0000313" key="3">
    <source>
        <dbReference type="Proteomes" id="UP000824175"/>
    </source>
</evidence>
<dbReference type="SMART" id="SM00881">
    <property type="entry name" value="CoA_binding"/>
    <property type="match status" value="1"/>
</dbReference>
<comment type="caution">
    <text evidence="2">The sequence shown here is derived from an EMBL/GenBank/DDBJ whole genome shotgun (WGS) entry which is preliminary data.</text>
</comment>
<dbReference type="InterPro" id="IPR003781">
    <property type="entry name" value="CoA-bd"/>
</dbReference>
<dbReference type="Pfam" id="PF13380">
    <property type="entry name" value="CoA_binding_2"/>
    <property type="match status" value="1"/>
</dbReference>
<dbReference type="SUPFAM" id="SSF51735">
    <property type="entry name" value="NAD(P)-binding Rossmann-fold domains"/>
    <property type="match status" value="1"/>
</dbReference>
<reference evidence="2" key="1">
    <citation type="submission" date="2020-10" db="EMBL/GenBank/DDBJ databases">
        <authorList>
            <person name="Gilroy R."/>
        </authorList>
    </citation>
    <scope>NUCLEOTIDE SEQUENCE</scope>
    <source>
        <strain evidence="2">CHK195-11698</strain>
    </source>
</reference>
<feature type="domain" description="CoA-binding" evidence="1">
    <location>
        <begin position="7"/>
        <end position="99"/>
    </location>
</feature>
<evidence type="ECO:0000259" key="1">
    <source>
        <dbReference type="SMART" id="SM00881"/>
    </source>
</evidence>
<dbReference type="PANTHER" id="PTHR33303">
    <property type="entry name" value="CYTOPLASMIC PROTEIN-RELATED"/>
    <property type="match status" value="1"/>
</dbReference>
<proteinExistence type="predicted"/>
<name>A0A9D1HQ27_9FIRM</name>
<dbReference type="PANTHER" id="PTHR33303:SF2">
    <property type="entry name" value="COA-BINDING DOMAIN-CONTAINING PROTEIN"/>
    <property type="match status" value="1"/>
</dbReference>
<dbReference type="Proteomes" id="UP000824175">
    <property type="component" value="Unassembled WGS sequence"/>
</dbReference>
<evidence type="ECO:0000313" key="2">
    <source>
        <dbReference type="EMBL" id="HIU14633.1"/>
    </source>
</evidence>
<reference evidence="2" key="2">
    <citation type="journal article" date="2021" name="PeerJ">
        <title>Extensive microbial diversity within the chicken gut microbiome revealed by metagenomics and culture.</title>
        <authorList>
            <person name="Gilroy R."/>
            <person name="Ravi A."/>
            <person name="Getino M."/>
            <person name="Pursley I."/>
            <person name="Horton D.L."/>
            <person name="Alikhan N.F."/>
            <person name="Baker D."/>
            <person name="Gharbi K."/>
            <person name="Hall N."/>
            <person name="Watson M."/>
            <person name="Adriaenssens E.M."/>
            <person name="Foster-Nyarko E."/>
            <person name="Jarju S."/>
            <person name="Secka A."/>
            <person name="Antonio M."/>
            <person name="Oren A."/>
            <person name="Chaudhuri R.R."/>
            <person name="La Ragione R."/>
            <person name="Hildebrand F."/>
            <person name="Pallen M.J."/>
        </authorList>
    </citation>
    <scope>NUCLEOTIDE SEQUENCE</scope>
    <source>
        <strain evidence="2">CHK195-11698</strain>
    </source>
</reference>
<sequence>MFANDILKNNQTFAVIGVSPDPEKYSYRIFKRLLKNGYQTYGISPRYENIDGIPIYPDLSSVPAKIEVAVFVVNPKIGATYVTQCQEAGVQYLWMQPGTYDDALIDTLSQSQIPYVLDCILQRCPEK</sequence>
<dbReference type="InterPro" id="IPR036291">
    <property type="entry name" value="NAD(P)-bd_dom_sf"/>
</dbReference>
<dbReference type="Gene3D" id="3.40.50.720">
    <property type="entry name" value="NAD(P)-binding Rossmann-like Domain"/>
    <property type="match status" value="1"/>
</dbReference>
<accession>A0A9D1HQ27</accession>
<dbReference type="EMBL" id="DVMJ01000104">
    <property type="protein sequence ID" value="HIU14633.1"/>
    <property type="molecule type" value="Genomic_DNA"/>
</dbReference>
<dbReference type="AlphaFoldDB" id="A0A9D1HQ27"/>
<protein>
    <submittedName>
        <fullName evidence="2">CoA-binding protein</fullName>
    </submittedName>
</protein>